<organism evidence="11 12">
    <name type="scientific">Puniceibacterium antarcticum</name>
    <dbReference type="NCBI Taxonomy" id="1206336"/>
    <lineage>
        <taxon>Bacteria</taxon>
        <taxon>Pseudomonadati</taxon>
        <taxon>Pseudomonadota</taxon>
        <taxon>Alphaproteobacteria</taxon>
        <taxon>Rhodobacterales</taxon>
        <taxon>Paracoccaceae</taxon>
        <taxon>Puniceibacterium</taxon>
    </lineage>
</organism>
<dbReference type="Pfam" id="PF07244">
    <property type="entry name" value="POTRA"/>
    <property type="match status" value="5"/>
</dbReference>
<feature type="domain" description="POTRA" evidence="10">
    <location>
        <begin position="46"/>
        <end position="113"/>
    </location>
</feature>
<dbReference type="PANTHER" id="PTHR12815">
    <property type="entry name" value="SORTING AND ASSEMBLY MACHINERY SAMM50 PROTEIN FAMILY MEMBER"/>
    <property type="match status" value="1"/>
</dbReference>
<evidence type="ECO:0000256" key="4">
    <source>
        <dbReference type="ARBA" id="ARBA00022729"/>
    </source>
</evidence>
<dbReference type="Gene3D" id="2.40.160.50">
    <property type="entry name" value="membrane protein fhac: a member of the omp85/tpsb transporter family"/>
    <property type="match status" value="1"/>
</dbReference>
<evidence type="ECO:0000256" key="8">
    <source>
        <dbReference type="HAMAP-Rule" id="MF_01430"/>
    </source>
</evidence>
<comment type="caution">
    <text evidence="11">The sequence shown here is derived from an EMBL/GenBank/DDBJ whole genome shotgun (WGS) entry which is preliminary data.</text>
</comment>
<keyword evidence="7 8" id="KW-0998">Cell outer membrane</keyword>
<keyword evidence="2 8" id="KW-1134">Transmembrane beta strand</keyword>
<name>A0A2G8RDJ2_9RHOB</name>
<keyword evidence="12" id="KW-1185">Reference proteome</keyword>
<keyword evidence="4 8" id="KW-0732">Signal</keyword>
<dbReference type="Pfam" id="PF01103">
    <property type="entry name" value="Omp85"/>
    <property type="match status" value="1"/>
</dbReference>
<evidence type="ECO:0000259" key="10">
    <source>
        <dbReference type="PROSITE" id="PS51779"/>
    </source>
</evidence>
<dbReference type="InterPro" id="IPR000184">
    <property type="entry name" value="Bac_surfAg_D15"/>
</dbReference>
<dbReference type="InterPro" id="IPR039910">
    <property type="entry name" value="D15-like"/>
</dbReference>
<evidence type="ECO:0000256" key="1">
    <source>
        <dbReference type="ARBA" id="ARBA00004370"/>
    </source>
</evidence>
<dbReference type="EMBL" id="AWWI01000100">
    <property type="protein sequence ID" value="PIL19491.1"/>
    <property type="molecule type" value="Genomic_DNA"/>
</dbReference>
<dbReference type="PROSITE" id="PS51779">
    <property type="entry name" value="POTRA"/>
    <property type="match status" value="3"/>
</dbReference>
<gene>
    <name evidence="8" type="primary">bamA</name>
    <name evidence="11" type="ORF">P775_15235</name>
</gene>
<evidence type="ECO:0000313" key="11">
    <source>
        <dbReference type="EMBL" id="PIL19491.1"/>
    </source>
</evidence>
<evidence type="ECO:0000256" key="9">
    <source>
        <dbReference type="NCBIfam" id="TIGR03303"/>
    </source>
</evidence>
<dbReference type="GO" id="GO:0043165">
    <property type="term" value="P:Gram-negative-bacterium-type cell outer membrane assembly"/>
    <property type="evidence" value="ECO:0007669"/>
    <property type="project" value="UniProtKB-UniRule"/>
</dbReference>
<dbReference type="OrthoDB" id="9803054at2"/>
<comment type="subcellular location">
    <subcellularLocation>
        <location evidence="8">Cell outer membrane</location>
    </subcellularLocation>
    <subcellularLocation>
        <location evidence="1">Membrane</location>
    </subcellularLocation>
</comment>
<dbReference type="InterPro" id="IPR034746">
    <property type="entry name" value="POTRA"/>
</dbReference>
<keyword evidence="5 8" id="KW-0677">Repeat</keyword>
<comment type="similarity">
    <text evidence="8">Belongs to the BamA family.</text>
</comment>
<evidence type="ECO:0000256" key="2">
    <source>
        <dbReference type="ARBA" id="ARBA00022452"/>
    </source>
</evidence>
<evidence type="ECO:0000256" key="7">
    <source>
        <dbReference type="ARBA" id="ARBA00023237"/>
    </source>
</evidence>
<dbReference type="HAMAP" id="MF_01430">
    <property type="entry name" value="OM_assembly_BamA"/>
    <property type="match status" value="1"/>
</dbReference>
<feature type="domain" description="POTRA" evidence="10">
    <location>
        <begin position="367"/>
        <end position="440"/>
    </location>
</feature>
<keyword evidence="3 8" id="KW-0812">Transmembrane</keyword>
<evidence type="ECO:0000256" key="5">
    <source>
        <dbReference type="ARBA" id="ARBA00022737"/>
    </source>
</evidence>
<dbReference type="AlphaFoldDB" id="A0A2G8RDJ2"/>
<dbReference type="InterPro" id="IPR010827">
    <property type="entry name" value="BamA/TamA_POTRA"/>
</dbReference>
<dbReference type="PIRSF" id="PIRSF006076">
    <property type="entry name" value="OM_assembly_OMP85"/>
    <property type="match status" value="1"/>
</dbReference>
<comment type="function">
    <text evidence="8">Part of the outer membrane protein assembly complex, which is involved in assembly and insertion of beta-barrel proteins into the outer membrane.</text>
</comment>
<dbReference type="NCBIfam" id="TIGR03303">
    <property type="entry name" value="OM_YaeT"/>
    <property type="match status" value="1"/>
</dbReference>
<proteinExistence type="inferred from homology"/>
<dbReference type="GO" id="GO:0009279">
    <property type="term" value="C:cell outer membrane"/>
    <property type="evidence" value="ECO:0007669"/>
    <property type="project" value="UniProtKB-SubCell"/>
</dbReference>
<dbReference type="Gene3D" id="3.10.20.310">
    <property type="entry name" value="membrane protein fhac"/>
    <property type="match status" value="5"/>
</dbReference>
<dbReference type="InterPro" id="IPR023707">
    <property type="entry name" value="OM_assembly_BamA"/>
</dbReference>
<reference evidence="11 12" key="1">
    <citation type="submission" date="2013-09" db="EMBL/GenBank/DDBJ databases">
        <title>Genome sequencing of Phaeobacter antarcticus sp. nov. SM1211.</title>
        <authorList>
            <person name="Zhang X.-Y."/>
            <person name="Liu C."/>
            <person name="Chen X.-L."/>
            <person name="Xie B.-B."/>
            <person name="Qin Q.-L."/>
            <person name="Rong J.-C."/>
            <person name="Zhang Y.-Z."/>
        </authorList>
    </citation>
    <scope>NUCLEOTIDE SEQUENCE [LARGE SCALE GENOMIC DNA]</scope>
    <source>
        <strain evidence="11 12">SM1211</strain>
    </source>
</reference>
<dbReference type="PANTHER" id="PTHR12815:SF23">
    <property type="entry name" value="OUTER MEMBRANE PROTEIN ASSEMBLY FACTOR BAMA"/>
    <property type="match status" value="1"/>
</dbReference>
<protein>
    <recommendedName>
        <fullName evidence="8 9">Outer membrane protein assembly factor BamA</fullName>
    </recommendedName>
</protein>
<dbReference type="GO" id="GO:0051205">
    <property type="term" value="P:protein insertion into membrane"/>
    <property type="evidence" value="ECO:0007669"/>
    <property type="project" value="UniProtKB-UniRule"/>
</dbReference>
<accession>A0A2G8RDJ2</accession>
<evidence type="ECO:0000256" key="3">
    <source>
        <dbReference type="ARBA" id="ARBA00022692"/>
    </source>
</evidence>
<dbReference type="RefSeq" id="WP_099911653.1">
    <property type="nucleotide sequence ID" value="NZ_AWWI01000100.1"/>
</dbReference>
<sequence>MTDKPAAFERRKRNSKARTRQMAGALSVALAVGFTALPDTARAQSYSFSNVQVEGNQRIEQGTILSYAGIARGQSVSAAELNDAYQRILASGLFETVDIVPQGNQLVIRVVEFPTINSIAFEGNNRINDDALSQIVQSQSRRVFNPRIAEADAKLITEGYVQQGRLAARVQPKVIRRSDNRVDLVFEVFEGGVTEVERIGFVGNEKYSDRRLRRVLNTKQAGIFRAIISSDTFVQDRVQFDQQVLKDFYSSRGYVDFRITGVNSELSQERDGYFVTFNVQEGQQFKFGQVTVSSDLPDVDVDAFQNEISLKTGKVYSPAQVDNEIARLERLAIREGLNFVRVDPRVTRNERDLSLNIEFQLTRAPRIFVERIDIEGNTTTRDNVIRRQFKVVEGDPFNPREIRESAERIRALGFFTTSDVNAREGSTPQQVIVDVNVEEQPTGSISFGGSYSSSSGFGLAIEFRERNFLGRGQGISLGFNTASSSKSYTFSFNEPAVLGRDLAFGIGLSYTETNNDNSDYDTTIGRFSPSLTFPISESGKLALRYTAKYSDITSASSDVGELVTAETLEGARWDSSVGYTLSYDTRRSGLDPTAGILLEFGQDFGGLGGDTSFVRTNVRAVAQKMVMSEEVTLRATLEGGSINYANGGSRVTDRFFMGSSVMRGFESGGIGPRERNSTTDVDDALGGNLFAVARFEAEFPVGLPDEYGISAGVYYDIGSLWDLDKVNADVIYDDFSARQVVGLSLFWDTAIGPLRFNFSHALAKEKYDKPQEFELTISSRF</sequence>
<evidence type="ECO:0000313" key="12">
    <source>
        <dbReference type="Proteomes" id="UP000231259"/>
    </source>
</evidence>
<comment type="subunit">
    <text evidence="8">Part of the Bam complex.</text>
</comment>
<feature type="domain" description="POTRA" evidence="10">
    <location>
        <begin position="114"/>
        <end position="191"/>
    </location>
</feature>
<keyword evidence="6 8" id="KW-0472">Membrane</keyword>
<evidence type="ECO:0000256" key="6">
    <source>
        <dbReference type="ARBA" id="ARBA00023136"/>
    </source>
</evidence>
<dbReference type="Proteomes" id="UP000231259">
    <property type="component" value="Unassembled WGS sequence"/>
</dbReference>